<evidence type="ECO:0008006" key="4">
    <source>
        <dbReference type="Google" id="ProtNLM"/>
    </source>
</evidence>
<dbReference type="EMBL" id="JBBBNY010000001">
    <property type="protein sequence ID" value="MEI7035206.1"/>
    <property type="molecule type" value="Genomic_DNA"/>
</dbReference>
<name>A0ABU8J7N4_9GAMM</name>
<dbReference type="Proteomes" id="UP001381174">
    <property type="component" value="Unassembled WGS sequence"/>
</dbReference>
<feature type="transmembrane region" description="Helical" evidence="1">
    <location>
        <begin position="29"/>
        <end position="48"/>
    </location>
</feature>
<proteinExistence type="predicted"/>
<evidence type="ECO:0000313" key="2">
    <source>
        <dbReference type="EMBL" id="MEI7035206.1"/>
    </source>
</evidence>
<protein>
    <recommendedName>
        <fullName evidence="4">LysR family transcriptional regulator</fullName>
    </recommendedName>
</protein>
<dbReference type="RefSeq" id="WP_336805828.1">
    <property type="nucleotide sequence ID" value="NZ_JBBBNY010000001.1"/>
</dbReference>
<sequence length="59" mass="6327">MSSFSLYLIGVLVLTGGLAYVAWLLHAPLQWIGAGVIVVFGLGILGAVKHTQRRDPPPR</sequence>
<keyword evidence="1" id="KW-0812">Transmembrane</keyword>
<keyword evidence="1" id="KW-0472">Membrane</keyword>
<reference evidence="2 3" key="1">
    <citation type="journal article" date="2014" name="Int. J. Syst. Evol. Microbiol.">
        <title>Fulvimonas yonginensis sp. nov., isolated from greenhouse soil, and emended description of the genus Fulvimonas.</title>
        <authorList>
            <person name="Ahn J.H."/>
            <person name="Kim S.J."/>
            <person name="Weon H.Y."/>
            <person name="Hong S.B."/>
            <person name="Seok S.J."/>
            <person name="Kwon S.W."/>
        </authorList>
    </citation>
    <scope>NUCLEOTIDE SEQUENCE [LARGE SCALE GENOMIC DNA]</scope>
    <source>
        <strain evidence="2 3">KACC 16952</strain>
    </source>
</reference>
<gene>
    <name evidence="2" type="ORF">WAT24_00385</name>
</gene>
<keyword evidence="1" id="KW-1133">Transmembrane helix</keyword>
<evidence type="ECO:0000313" key="3">
    <source>
        <dbReference type="Proteomes" id="UP001381174"/>
    </source>
</evidence>
<keyword evidence="3" id="KW-1185">Reference proteome</keyword>
<accession>A0ABU8J7N4</accession>
<evidence type="ECO:0000256" key="1">
    <source>
        <dbReference type="SAM" id="Phobius"/>
    </source>
</evidence>
<comment type="caution">
    <text evidence="2">The sequence shown here is derived from an EMBL/GenBank/DDBJ whole genome shotgun (WGS) entry which is preliminary data.</text>
</comment>
<organism evidence="2 3">
    <name type="scientific">Fulvimonas yonginensis</name>
    <dbReference type="NCBI Taxonomy" id="1495200"/>
    <lineage>
        <taxon>Bacteria</taxon>
        <taxon>Pseudomonadati</taxon>
        <taxon>Pseudomonadota</taxon>
        <taxon>Gammaproteobacteria</taxon>
        <taxon>Lysobacterales</taxon>
        <taxon>Rhodanobacteraceae</taxon>
        <taxon>Fulvimonas</taxon>
    </lineage>
</organism>